<feature type="transmembrane region" description="Helical" evidence="1">
    <location>
        <begin position="57"/>
        <end position="76"/>
    </location>
</feature>
<feature type="transmembrane region" description="Helical" evidence="1">
    <location>
        <begin position="97"/>
        <end position="115"/>
    </location>
</feature>
<comment type="caution">
    <text evidence="3">The sequence shown here is derived from an EMBL/GenBank/DDBJ whole genome shotgun (WGS) entry which is preliminary data.</text>
</comment>
<dbReference type="Pfam" id="PF07331">
    <property type="entry name" value="TctB"/>
    <property type="match status" value="1"/>
</dbReference>
<feature type="domain" description="DUF1468" evidence="2">
    <location>
        <begin position="23"/>
        <end position="178"/>
    </location>
</feature>
<evidence type="ECO:0000313" key="4">
    <source>
        <dbReference type="Proteomes" id="UP000033514"/>
    </source>
</evidence>
<keyword evidence="1" id="KW-0812">Transmembrane</keyword>
<evidence type="ECO:0000313" key="3">
    <source>
        <dbReference type="EMBL" id="KKB80386.1"/>
    </source>
</evidence>
<evidence type="ECO:0000256" key="1">
    <source>
        <dbReference type="SAM" id="Phobius"/>
    </source>
</evidence>
<protein>
    <recommendedName>
        <fullName evidence="2">DUF1468 domain-containing protein</fullName>
    </recommendedName>
</protein>
<reference evidence="3 4" key="1">
    <citation type="submission" date="2015-03" db="EMBL/GenBank/DDBJ databases">
        <authorList>
            <person name="Hassan Y.I."/>
            <person name="Lepp D."/>
            <person name="Zhou T."/>
        </authorList>
    </citation>
    <scope>NUCLEOTIDE SEQUENCE [LARGE SCALE GENOMIC DNA]</scope>
    <source>
        <strain evidence="3 4">GH2-10</strain>
    </source>
</reference>
<dbReference type="Proteomes" id="UP000033514">
    <property type="component" value="Unassembled WGS sequence"/>
</dbReference>
<feature type="transmembrane region" description="Helical" evidence="1">
    <location>
        <begin position="21"/>
        <end position="37"/>
    </location>
</feature>
<dbReference type="PATRIC" id="fig|361041.3.peg.1019"/>
<dbReference type="EMBL" id="LAJG01000014">
    <property type="protein sequence ID" value="KKB80386.1"/>
    <property type="molecule type" value="Genomic_DNA"/>
</dbReference>
<sequence>MTDQIEEPAGGEAPAMIKADLLTSLVFIVLSASMLYGSWTMDRLANRRINPMTVPGLVPGLLSLALLICAIALMVRSVRTPSVGGWLDLGAAVTSQAARRAGMVLFLALVYTLGLVGLVPFWLATGIFVLAFILVFEVWLAAPRRTLRQSLPWAIGLAVATAAIVTFVFERAFLVRLP</sequence>
<feature type="transmembrane region" description="Helical" evidence="1">
    <location>
        <begin position="121"/>
        <end position="141"/>
    </location>
</feature>
<feature type="transmembrane region" description="Helical" evidence="1">
    <location>
        <begin position="153"/>
        <end position="174"/>
    </location>
</feature>
<organism evidence="3 4">
    <name type="scientific">Devosia soli</name>
    <dbReference type="NCBI Taxonomy" id="361041"/>
    <lineage>
        <taxon>Bacteria</taxon>
        <taxon>Pseudomonadati</taxon>
        <taxon>Pseudomonadota</taxon>
        <taxon>Alphaproteobacteria</taxon>
        <taxon>Hyphomicrobiales</taxon>
        <taxon>Devosiaceae</taxon>
        <taxon>Devosia</taxon>
    </lineage>
</organism>
<dbReference type="OrthoDB" id="6195486at2"/>
<evidence type="ECO:0000259" key="2">
    <source>
        <dbReference type="Pfam" id="PF07331"/>
    </source>
</evidence>
<dbReference type="STRING" id="361041.VW35_08370"/>
<keyword evidence="1" id="KW-1133">Transmembrane helix</keyword>
<proteinExistence type="predicted"/>
<dbReference type="RefSeq" id="WP_046142450.1">
    <property type="nucleotide sequence ID" value="NZ_LAJG01000014.1"/>
</dbReference>
<keyword evidence="4" id="KW-1185">Reference proteome</keyword>
<accession>A0A0F5LDB8</accession>
<keyword evidence="1" id="KW-0472">Membrane</keyword>
<dbReference type="AlphaFoldDB" id="A0A0F5LDB8"/>
<name>A0A0F5LDB8_9HYPH</name>
<dbReference type="InterPro" id="IPR009936">
    <property type="entry name" value="DUF1468"/>
</dbReference>
<gene>
    <name evidence="3" type="ORF">VW35_08370</name>
</gene>